<dbReference type="InterPro" id="IPR036388">
    <property type="entry name" value="WH-like_DNA-bd_sf"/>
</dbReference>
<feature type="domain" description="HTH arsR-type" evidence="4">
    <location>
        <begin position="34"/>
        <end position="131"/>
    </location>
</feature>
<dbReference type="InterPro" id="IPR051081">
    <property type="entry name" value="HTH_MetalResp_TranReg"/>
</dbReference>
<dbReference type="PRINTS" id="PR00778">
    <property type="entry name" value="HTHARSR"/>
</dbReference>
<dbReference type="SMART" id="SM00418">
    <property type="entry name" value="HTH_ARSR"/>
    <property type="match status" value="1"/>
</dbReference>
<evidence type="ECO:0000259" key="4">
    <source>
        <dbReference type="PROSITE" id="PS50987"/>
    </source>
</evidence>
<dbReference type="SUPFAM" id="SSF46785">
    <property type="entry name" value="Winged helix' DNA-binding domain"/>
    <property type="match status" value="1"/>
</dbReference>
<keyword evidence="2" id="KW-0238">DNA-binding</keyword>
<keyword evidence="6" id="KW-1185">Reference proteome</keyword>
<dbReference type="AlphaFoldDB" id="U5EHI8"/>
<dbReference type="PANTHER" id="PTHR33154:SF33">
    <property type="entry name" value="TRANSCRIPTIONAL REPRESSOR SDPR"/>
    <property type="match status" value="1"/>
</dbReference>
<name>U5EHI8_NOCAS</name>
<evidence type="ECO:0000256" key="2">
    <source>
        <dbReference type="ARBA" id="ARBA00023125"/>
    </source>
</evidence>
<evidence type="ECO:0000313" key="5">
    <source>
        <dbReference type="EMBL" id="GAD85823.1"/>
    </source>
</evidence>
<dbReference type="InterPro" id="IPR001845">
    <property type="entry name" value="HTH_ArsR_DNA-bd_dom"/>
</dbReference>
<organism evidence="5 6">
    <name type="scientific">Nocardia asteroides NBRC 15531</name>
    <dbReference type="NCBI Taxonomy" id="1110697"/>
    <lineage>
        <taxon>Bacteria</taxon>
        <taxon>Bacillati</taxon>
        <taxon>Actinomycetota</taxon>
        <taxon>Actinomycetes</taxon>
        <taxon>Mycobacteriales</taxon>
        <taxon>Nocardiaceae</taxon>
        <taxon>Nocardia</taxon>
    </lineage>
</organism>
<keyword evidence="3" id="KW-0804">Transcription</keyword>
<dbReference type="PANTHER" id="PTHR33154">
    <property type="entry name" value="TRANSCRIPTIONAL REGULATOR, ARSR FAMILY"/>
    <property type="match status" value="1"/>
</dbReference>
<protein>
    <submittedName>
        <fullName evidence="5">Transcriptional regulator</fullName>
    </submittedName>
</protein>
<dbReference type="eggNOG" id="COG0640">
    <property type="taxonomic scope" value="Bacteria"/>
</dbReference>
<dbReference type="GO" id="GO:0003677">
    <property type="term" value="F:DNA binding"/>
    <property type="evidence" value="ECO:0007669"/>
    <property type="project" value="UniProtKB-KW"/>
</dbReference>
<accession>U5EHI8</accession>
<keyword evidence="1" id="KW-0805">Transcription regulation</keyword>
<dbReference type="GO" id="GO:0003700">
    <property type="term" value="F:DNA-binding transcription factor activity"/>
    <property type="evidence" value="ECO:0007669"/>
    <property type="project" value="InterPro"/>
</dbReference>
<reference evidence="5 6" key="1">
    <citation type="journal article" date="2014" name="BMC Genomics">
        <title>Genome based analysis of type-I polyketide synthase and nonribosomal peptide synthetase gene clusters in seven strains of five representative Nocardia species.</title>
        <authorList>
            <person name="Komaki H."/>
            <person name="Ichikawa N."/>
            <person name="Hosoyama A."/>
            <person name="Takahashi-Nakaguchi A."/>
            <person name="Matsuzawa T."/>
            <person name="Suzuki K."/>
            <person name="Fujita N."/>
            <person name="Gonoi T."/>
        </authorList>
    </citation>
    <scope>NUCLEOTIDE SEQUENCE [LARGE SCALE GENOMIC DNA]</scope>
    <source>
        <strain evidence="5 6">NBRC 15531</strain>
    </source>
</reference>
<gene>
    <name evidence="5" type="ORF">NCAST_32_03060</name>
</gene>
<dbReference type="InterPro" id="IPR011991">
    <property type="entry name" value="ArsR-like_HTH"/>
</dbReference>
<evidence type="ECO:0000313" key="6">
    <source>
        <dbReference type="Proteomes" id="UP000017048"/>
    </source>
</evidence>
<evidence type="ECO:0000256" key="3">
    <source>
        <dbReference type="ARBA" id="ARBA00023163"/>
    </source>
</evidence>
<dbReference type="NCBIfam" id="NF033788">
    <property type="entry name" value="HTH_metalloreg"/>
    <property type="match status" value="1"/>
</dbReference>
<dbReference type="CDD" id="cd00090">
    <property type="entry name" value="HTH_ARSR"/>
    <property type="match status" value="1"/>
</dbReference>
<dbReference type="EMBL" id="BAFO02000032">
    <property type="protein sequence ID" value="GAD85823.1"/>
    <property type="molecule type" value="Genomic_DNA"/>
</dbReference>
<proteinExistence type="predicted"/>
<dbReference type="Proteomes" id="UP000017048">
    <property type="component" value="Unassembled WGS sequence"/>
</dbReference>
<comment type="caution">
    <text evidence="5">The sequence shown here is derived from an EMBL/GenBank/DDBJ whole genome shotgun (WGS) entry which is preliminary data.</text>
</comment>
<dbReference type="InterPro" id="IPR036390">
    <property type="entry name" value="WH_DNA-bd_sf"/>
</dbReference>
<dbReference type="Pfam" id="PF12840">
    <property type="entry name" value="HTH_20"/>
    <property type="match status" value="1"/>
</dbReference>
<dbReference type="Gene3D" id="1.10.10.10">
    <property type="entry name" value="Winged helix-like DNA-binding domain superfamily/Winged helix DNA-binding domain"/>
    <property type="match status" value="1"/>
</dbReference>
<dbReference type="STRING" id="1824.SAMN05444423_102800"/>
<evidence type="ECO:0000256" key="1">
    <source>
        <dbReference type="ARBA" id="ARBA00023015"/>
    </source>
</evidence>
<dbReference type="PROSITE" id="PS50987">
    <property type="entry name" value="HTH_ARSR_2"/>
    <property type="match status" value="1"/>
</dbReference>
<sequence>MIYNDTITKAEIPGTDRAEFPGRKIIAELRLPEDTDSVDANGVRAIAALADPTRRVIFESLPQGPRAVSDLAAAAGITSSAASQHLRVLREAHLVSMRRDGNRHLYSLDPRGLSDARDYLEQFWPSALAAHAAALREAAAPGQPTRR</sequence>